<evidence type="ECO:0000313" key="2">
    <source>
        <dbReference type="Proteomes" id="UP000183900"/>
    </source>
</evidence>
<organism evidence="1 2">
    <name type="scientific">Pannonibacter indicus</name>
    <dbReference type="NCBI Taxonomy" id="466044"/>
    <lineage>
        <taxon>Bacteria</taxon>
        <taxon>Pseudomonadati</taxon>
        <taxon>Pseudomonadota</taxon>
        <taxon>Alphaproteobacteria</taxon>
        <taxon>Hyphomicrobiales</taxon>
        <taxon>Stappiaceae</taxon>
        <taxon>Pannonibacter</taxon>
    </lineage>
</organism>
<dbReference type="RefSeq" id="WP_141658982.1">
    <property type="nucleotide sequence ID" value="NZ_CYHE01000012.1"/>
</dbReference>
<dbReference type="AlphaFoldDB" id="A0A0K6I7G5"/>
<evidence type="ECO:0008006" key="3">
    <source>
        <dbReference type="Google" id="ProtNLM"/>
    </source>
</evidence>
<protein>
    <recommendedName>
        <fullName evidence="3">Phosphotransferase enzyme family</fullName>
    </recommendedName>
</protein>
<gene>
    <name evidence="1" type="ORF">Ga0061067_1127</name>
</gene>
<dbReference type="EMBL" id="CYHE01000012">
    <property type="protein sequence ID" value="CUA99069.1"/>
    <property type="molecule type" value="Genomic_DNA"/>
</dbReference>
<keyword evidence="2" id="KW-1185">Reference proteome</keyword>
<evidence type="ECO:0000313" key="1">
    <source>
        <dbReference type="EMBL" id="CUA99069.1"/>
    </source>
</evidence>
<sequence>MHADDLPVTEALSHALLTWQAPQWAHLPVSRMASTGTDNALYRIGNGLVLRIPRLRHRGHAGPEMGCEFGIFDWREGEVATPQNIASVTERGGLCGGGPQNTRISSSALLA</sequence>
<dbReference type="OrthoDB" id="3806873at2"/>
<reference evidence="2" key="1">
    <citation type="submission" date="2015-08" db="EMBL/GenBank/DDBJ databases">
        <authorList>
            <person name="Varghese N."/>
        </authorList>
    </citation>
    <scope>NUCLEOTIDE SEQUENCE [LARGE SCALE GENOMIC DNA]</scope>
    <source>
        <strain evidence="2">DSM 23407</strain>
    </source>
</reference>
<dbReference type="Proteomes" id="UP000183900">
    <property type="component" value="Unassembled WGS sequence"/>
</dbReference>
<dbReference type="Gene3D" id="3.30.200.20">
    <property type="entry name" value="Phosphorylase Kinase, domain 1"/>
    <property type="match status" value="1"/>
</dbReference>
<accession>A0A0K6I7G5</accession>
<name>A0A0K6I7G5_9HYPH</name>
<proteinExistence type="predicted"/>